<comment type="caution">
    <text evidence="7">The sequence shown here is derived from an EMBL/GenBank/DDBJ whole genome shotgun (WGS) entry which is preliminary data.</text>
</comment>
<name>A0ABU4G8Y9_9BACL</name>
<comment type="subcellular location">
    <subcellularLocation>
        <location evidence="1">Cell membrane</location>
        <topology evidence="1">Multi-pass membrane protein</topology>
    </subcellularLocation>
</comment>
<keyword evidence="4 6" id="KW-1133">Transmembrane helix</keyword>
<feature type="transmembrane region" description="Helical" evidence="6">
    <location>
        <begin position="163"/>
        <end position="181"/>
    </location>
</feature>
<keyword evidence="2" id="KW-1003">Cell membrane</keyword>
<dbReference type="InterPro" id="IPR051461">
    <property type="entry name" value="UPF0750_membrane"/>
</dbReference>
<evidence type="ECO:0000256" key="1">
    <source>
        <dbReference type="ARBA" id="ARBA00004651"/>
    </source>
</evidence>
<keyword evidence="8" id="KW-1185">Reference proteome</keyword>
<evidence type="ECO:0000313" key="8">
    <source>
        <dbReference type="Proteomes" id="UP001282284"/>
    </source>
</evidence>
<dbReference type="Proteomes" id="UP001282284">
    <property type="component" value="Unassembled WGS sequence"/>
</dbReference>
<dbReference type="PANTHER" id="PTHR33545">
    <property type="entry name" value="UPF0750 MEMBRANE PROTEIN YITT-RELATED"/>
    <property type="match status" value="1"/>
</dbReference>
<reference evidence="7 8" key="1">
    <citation type="submission" date="2023-06" db="EMBL/GenBank/DDBJ databases">
        <title>Sporosarcina sp. nov., isolated from Korean traditional fermented seafood 'Jeotgal'.</title>
        <authorList>
            <person name="Yang A.I."/>
            <person name="Shin N.-R."/>
        </authorList>
    </citation>
    <scope>NUCLEOTIDE SEQUENCE [LARGE SCALE GENOMIC DNA]</scope>
    <source>
        <strain evidence="7 8">KCTC13119</strain>
    </source>
</reference>
<gene>
    <name evidence="7" type="ORF">QT711_06325</name>
</gene>
<dbReference type="PANTHER" id="PTHR33545:SF5">
    <property type="entry name" value="UPF0750 MEMBRANE PROTEIN YITT"/>
    <property type="match status" value="1"/>
</dbReference>
<evidence type="ECO:0000256" key="2">
    <source>
        <dbReference type="ARBA" id="ARBA00022475"/>
    </source>
</evidence>
<evidence type="ECO:0000256" key="3">
    <source>
        <dbReference type="ARBA" id="ARBA00022692"/>
    </source>
</evidence>
<evidence type="ECO:0000256" key="6">
    <source>
        <dbReference type="SAM" id="Phobius"/>
    </source>
</evidence>
<dbReference type="EMBL" id="JAUBDI010000004">
    <property type="protein sequence ID" value="MDW0112795.1"/>
    <property type="molecule type" value="Genomic_DNA"/>
</dbReference>
<feature type="transmembrane region" description="Helical" evidence="6">
    <location>
        <begin position="45"/>
        <end position="61"/>
    </location>
</feature>
<organism evidence="7 8">
    <name type="scientific">Sporosarcina saromensis</name>
    <dbReference type="NCBI Taxonomy" id="359365"/>
    <lineage>
        <taxon>Bacteria</taxon>
        <taxon>Bacillati</taxon>
        <taxon>Bacillota</taxon>
        <taxon>Bacilli</taxon>
        <taxon>Bacillales</taxon>
        <taxon>Caryophanaceae</taxon>
        <taxon>Sporosarcina</taxon>
    </lineage>
</organism>
<feature type="transmembrane region" description="Helical" evidence="6">
    <location>
        <begin position="100"/>
        <end position="123"/>
    </location>
</feature>
<sequence length="190" mass="20400">MILIGSSFIAIGVNVFLLPNSLMEGGALGISLLLHYLQDVEVGKTFLAISVPIFLVAWFLYRPFFYNGLHGMLCSSLFIDLFHPLTVLGGSIFVDPIIEAAIGGFIIGTGVGLMLSMDVSIGGTDLLAQMIANKISINPAFMIFFFDSFIVVTGSYLLSGISLLHSIVTVLCVGLAASFIASRKVRVKKF</sequence>
<proteinExistence type="predicted"/>
<dbReference type="InterPro" id="IPR003740">
    <property type="entry name" value="YitT"/>
</dbReference>
<evidence type="ECO:0000256" key="4">
    <source>
        <dbReference type="ARBA" id="ARBA00022989"/>
    </source>
</evidence>
<evidence type="ECO:0000256" key="5">
    <source>
        <dbReference type="ARBA" id="ARBA00023136"/>
    </source>
</evidence>
<protein>
    <submittedName>
        <fullName evidence="7">YitT family protein</fullName>
    </submittedName>
</protein>
<keyword evidence="3 6" id="KW-0812">Transmembrane</keyword>
<accession>A0ABU4G8Y9</accession>
<evidence type="ECO:0000313" key="7">
    <source>
        <dbReference type="EMBL" id="MDW0112795.1"/>
    </source>
</evidence>
<feature type="transmembrane region" description="Helical" evidence="6">
    <location>
        <begin position="135"/>
        <end position="157"/>
    </location>
</feature>
<dbReference type="Pfam" id="PF02588">
    <property type="entry name" value="YitT_membrane"/>
    <property type="match status" value="1"/>
</dbReference>
<keyword evidence="5 6" id="KW-0472">Membrane</keyword>